<dbReference type="EMBL" id="JACGBB010000006">
    <property type="protein sequence ID" value="MBZ7987240.1"/>
    <property type="molecule type" value="Genomic_DNA"/>
</dbReference>
<proteinExistence type="predicted"/>
<evidence type="ECO:0000313" key="3">
    <source>
        <dbReference type="EMBL" id="MBZ7987240.1"/>
    </source>
</evidence>
<protein>
    <submittedName>
        <fullName evidence="3">DUF342 domain-containing protein</fullName>
    </submittedName>
</protein>
<feature type="domain" description="Flagellar Assembly Protein A N-terminal region" evidence="2">
    <location>
        <begin position="129"/>
        <end position="271"/>
    </location>
</feature>
<keyword evidence="4" id="KW-1185">Reference proteome</keyword>
<evidence type="ECO:0000313" key="4">
    <source>
        <dbReference type="Proteomes" id="UP000786183"/>
    </source>
</evidence>
<accession>A0ABS7WR49</accession>
<evidence type="ECO:0000256" key="1">
    <source>
        <dbReference type="SAM" id="Coils"/>
    </source>
</evidence>
<keyword evidence="1" id="KW-0175">Coiled coil</keyword>
<gene>
    <name evidence="3" type="ORF">AVCANL283_03815</name>
</gene>
<comment type="caution">
    <text evidence="3">The sequence shown here is derived from an EMBL/GenBank/DDBJ whole genome shotgun (WGS) entry which is preliminary data.</text>
</comment>
<dbReference type="RefSeq" id="WP_172231419.1">
    <property type="nucleotide sequence ID" value="NZ_CP035946.1"/>
</dbReference>
<organism evidence="3 4">
    <name type="scientific">Campylobacter canadensis</name>
    <dbReference type="NCBI Taxonomy" id="449520"/>
    <lineage>
        <taxon>Bacteria</taxon>
        <taxon>Pseudomonadati</taxon>
        <taxon>Campylobacterota</taxon>
        <taxon>Epsilonproteobacteria</taxon>
        <taxon>Campylobacterales</taxon>
        <taxon>Campylobacteraceae</taxon>
        <taxon>Campylobacter</taxon>
    </lineage>
</organism>
<evidence type="ECO:0000259" key="2">
    <source>
        <dbReference type="Pfam" id="PF20250"/>
    </source>
</evidence>
<feature type="coiled-coil region" evidence="1">
    <location>
        <begin position="509"/>
        <end position="536"/>
    </location>
</feature>
<dbReference type="Proteomes" id="UP000786183">
    <property type="component" value="Unassembled WGS sequence"/>
</dbReference>
<reference evidence="3 4" key="1">
    <citation type="submission" date="2020-07" db="EMBL/GenBank/DDBJ databases">
        <title>Transfer of Campylobacter canadensis to the novel genus Avispirillum gen. nov., that also includes two novel species recovered from migratory waterfowl: Avispirillum anseris sp. nov. and Avispirillum brantae sp. nov.</title>
        <authorList>
            <person name="Miller W.G."/>
            <person name="Chapman M.H."/>
            <person name="Yee E."/>
            <person name="Inglis G.D."/>
        </authorList>
    </citation>
    <scope>NUCLEOTIDE SEQUENCE [LARGE SCALE GENOMIC DNA]</scope>
    <source>
        <strain evidence="3 4">L283</strain>
    </source>
</reference>
<dbReference type="Pfam" id="PF20250">
    <property type="entry name" value="FapA_N"/>
    <property type="match status" value="1"/>
</dbReference>
<dbReference type="InterPro" id="IPR046866">
    <property type="entry name" value="FapA_N"/>
</dbReference>
<name>A0ABS7WR49_9BACT</name>
<sequence>MRLITTKPLEEIKKYAQKHDKNPDSLDYEIVSYSTDIVFSKDKSKHYEGDEVSEFLDDALFLQDFKIVQNYEINIVNKTQSLVDFKIAANSSLTKIVANFKAFCFDYDLLDDVALKYIQNAINKKFINSGLYLGLRQKKTNAILMQMIKDFKDEKIEEKNIILALGVDAIDSNDPELKLYYKEKKENQENIDYSKRGFVSAVNGGDLIIEFVKSIEAKDGKNLKCESIKAKRSNLKNEPDFKISENISQMENDKSIKYYANANGYVYFSNNTYDIKDSIDIEKITFKTTGSIEAGVNKDVTLNVFEADYLKDAIGPNLSIEASIVNVKGCVAQHSTINAQDVTIGAQTHSKSKIFAKKISINSHRGYCKGDEIFIERLENGVVEGKIVRINQCLGGKVIANKVYVQTLTTNTMFEISDLAVITNCIGENNKFLITANSSPIIAKSLTQNAEKLKENNDLLKNLPKLIQSKLAIINSNKESIIQIKQRIAQMQESNTPIPAAFFNKLKEFQNISQEYNDLKEQFNDANEKKKYILDEFAILQDKVFDARVINLNTWANLNEIRFKLTQPKIELSYNTSKDEKIYCIKLEKDPSIDDEEKSIKIVKIENNQGSEDDSLY</sequence>